<sequence>MKTKNDYIDSMAAELKAWGMQIDVLTAQAERSVGTAKLKYTQELNSLRGHQQAATLKMRDLETASDDTWENIKETADKVWDDLRTGLSSATANFK</sequence>
<dbReference type="AlphaFoldDB" id="A0A1Z4C0S7"/>
<evidence type="ECO:0000313" key="4">
    <source>
        <dbReference type="Proteomes" id="UP000237423"/>
    </source>
</evidence>
<reference evidence="1 3" key="1">
    <citation type="submission" date="2017-06" db="EMBL/GenBank/DDBJ databases">
        <title>Genome Sequencing of the methanotroph Methylovulum psychrotolerants str. HV10-M2 isolated from a high-altitude environment.</title>
        <authorList>
            <person name="Mateos-Rivera A."/>
        </authorList>
    </citation>
    <scope>NUCLEOTIDE SEQUENCE [LARGE SCALE GENOMIC DNA]</scope>
    <source>
        <strain evidence="1 3">HV10_M2</strain>
    </source>
</reference>
<dbReference type="OrthoDB" id="9813316at2"/>
<proteinExistence type="predicted"/>
<dbReference type="Proteomes" id="UP000197019">
    <property type="component" value="Chromosome"/>
</dbReference>
<evidence type="ECO:0000313" key="1">
    <source>
        <dbReference type="EMBL" id="ASF47111.1"/>
    </source>
</evidence>
<name>A0A1Z4C0S7_9GAMM</name>
<evidence type="ECO:0008006" key="5">
    <source>
        <dbReference type="Google" id="ProtNLM"/>
    </source>
</evidence>
<evidence type="ECO:0000313" key="2">
    <source>
        <dbReference type="EMBL" id="POZ51400.1"/>
    </source>
</evidence>
<gene>
    <name evidence="2" type="ORF">AADEFJLK_02850</name>
    <name evidence="1" type="ORF">CEK71_14090</name>
</gene>
<accession>A0A1Z4C0S7</accession>
<organism evidence="1 3">
    <name type="scientific">Methylovulum psychrotolerans</name>
    <dbReference type="NCBI Taxonomy" id="1704499"/>
    <lineage>
        <taxon>Bacteria</taxon>
        <taxon>Pseudomonadati</taxon>
        <taxon>Pseudomonadota</taxon>
        <taxon>Gammaproteobacteria</taxon>
        <taxon>Methylococcales</taxon>
        <taxon>Methylococcaceae</taxon>
        <taxon>Methylovulum</taxon>
    </lineage>
</organism>
<evidence type="ECO:0000313" key="3">
    <source>
        <dbReference type="Proteomes" id="UP000197019"/>
    </source>
</evidence>
<keyword evidence="3" id="KW-1185">Reference proteome</keyword>
<reference evidence="2 4" key="2">
    <citation type="submission" date="2017-11" db="EMBL/GenBank/DDBJ databases">
        <title>Draft Genome Sequence of Methylobacter psychrotolerans Sph1T, an Obligate Methanotroph from Low-Temperature Environments.</title>
        <authorList>
            <person name="Oshkin I.Y."/>
            <person name="Miroshnikov K."/>
            <person name="Belova S.E."/>
            <person name="Korzhenkov A."/>
            <person name="Toshchakov S.V."/>
            <person name="Dedysh S.N."/>
        </authorList>
    </citation>
    <scope>NUCLEOTIDE SEQUENCE [LARGE SCALE GENOMIC DNA]</scope>
    <source>
        <strain evidence="2 4">Sph1</strain>
    </source>
</reference>
<dbReference type="EMBL" id="PGFZ01000006">
    <property type="protein sequence ID" value="POZ51400.1"/>
    <property type="molecule type" value="Genomic_DNA"/>
</dbReference>
<protein>
    <recommendedName>
        <fullName evidence="5">Coiled coil domain-containing protein</fullName>
    </recommendedName>
</protein>
<dbReference type="Proteomes" id="UP000237423">
    <property type="component" value="Unassembled WGS sequence"/>
</dbReference>
<dbReference type="EMBL" id="CP022129">
    <property type="protein sequence ID" value="ASF47111.1"/>
    <property type="molecule type" value="Genomic_DNA"/>
</dbReference>
<dbReference type="KEGG" id="mpsy:CEK71_14090"/>
<dbReference type="RefSeq" id="WP_088619983.1">
    <property type="nucleotide sequence ID" value="NZ_CP022129.1"/>
</dbReference>